<dbReference type="OrthoDB" id="5584482at2759"/>
<feature type="region of interest" description="Disordered" evidence="1">
    <location>
        <begin position="397"/>
        <end position="423"/>
    </location>
</feature>
<feature type="compositionally biased region" description="Low complexity" evidence="1">
    <location>
        <begin position="159"/>
        <end position="168"/>
    </location>
</feature>
<feature type="compositionally biased region" description="Polar residues" evidence="1">
    <location>
        <begin position="137"/>
        <end position="158"/>
    </location>
</feature>
<feature type="compositionally biased region" description="Low complexity" evidence="1">
    <location>
        <begin position="187"/>
        <end position="196"/>
    </location>
</feature>
<feature type="compositionally biased region" description="Polar residues" evidence="1">
    <location>
        <begin position="61"/>
        <end position="70"/>
    </location>
</feature>
<dbReference type="AlphaFoldDB" id="A0A9W8LWN1"/>
<accession>A0A9W8LWN1</accession>
<feature type="compositionally biased region" description="Basic and acidic residues" evidence="1">
    <location>
        <begin position="332"/>
        <end position="349"/>
    </location>
</feature>
<evidence type="ECO:0000256" key="1">
    <source>
        <dbReference type="SAM" id="MobiDB-lite"/>
    </source>
</evidence>
<reference evidence="2" key="1">
    <citation type="submission" date="2022-07" db="EMBL/GenBank/DDBJ databases">
        <title>Phylogenomic reconstructions and comparative analyses of Kickxellomycotina fungi.</title>
        <authorList>
            <person name="Reynolds N.K."/>
            <person name="Stajich J.E."/>
            <person name="Barry K."/>
            <person name="Grigoriev I.V."/>
            <person name="Crous P."/>
            <person name="Smith M.E."/>
        </authorList>
    </citation>
    <scope>NUCLEOTIDE SEQUENCE</scope>
    <source>
        <strain evidence="2">NRRL 1565</strain>
    </source>
</reference>
<protein>
    <submittedName>
        <fullName evidence="2">Uncharacterized protein</fullName>
    </submittedName>
</protein>
<feature type="compositionally biased region" description="Low complexity" evidence="1">
    <location>
        <begin position="99"/>
        <end position="125"/>
    </location>
</feature>
<feature type="region of interest" description="Disordered" evidence="1">
    <location>
        <begin position="1"/>
        <end position="251"/>
    </location>
</feature>
<organism evidence="2 3">
    <name type="scientific">Coemansia guatemalensis</name>
    <dbReference type="NCBI Taxonomy" id="2761395"/>
    <lineage>
        <taxon>Eukaryota</taxon>
        <taxon>Fungi</taxon>
        <taxon>Fungi incertae sedis</taxon>
        <taxon>Zoopagomycota</taxon>
        <taxon>Kickxellomycotina</taxon>
        <taxon>Kickxellomycetes</taxon>
        <taxon>Kickxellales</taxon>
        <taxon>Kickxellaceae</taxon>
        <taxon>Coemansia</taxon>
    </lineage>
</organism>
<feature type="compositionally biased region" description="Polar residues" evidence="1">
    <location>
        <begin position="464"/>
        <end position="488"/>
    </location>
</feature>
<feature type="compositionally biased region" description="Low complexity" evidence="1">
    <location>
        <begin position="272"/>
        <end position="281"/>
    </location>
</feature>
<evidence type="ECO:0000313" key="2">
    <source>
        <dbReference type="EMBL" id="KAJ2809061.1"/>
    </source>
</evidence>
<feature type="compositionally biased region" description="Low complexity" evidence="1">
    <location>
        <begin position="42"/>
        <end position="60"/>
    </location>
</feature>
<feature type="compositionally biased region" description="Low complexity" evidence="1">
    <location>
        <begin position="1"/>
        <end position="25"/>
    </location>
</feature>
<gene>
    <name evidence="2" type="ORF">H4R20_000425</name>
</gene>
<feature type="region of interest" description="Disordered" evidence="1">
    <location>
        <begin position="268"/>
        <end position="352"/>
    </location>
</feature>
<dbReference type="Proteomes" id="UP001140094">
    <property type="component" value="Unassembled WGS sequence"/>
</dbReference>
<sequence>MGRSSRNARKANAASSIAAPNIQIAGAKKHQTTPQPAPSAPPTERSPSGISIAGAKAASAQNTKPTTLPTTKAGEGISIATTKHIKKKQEEAPAPIAPASKSTAAGGIAIAGKSKVQNGEQQKQQKQQRPKSKQSKNSTVTKQTPNSSSIDIAGSTSTKPKQQQQHPHQQPRKQQHQQSPRHAGNSTATAPTPTAAFSEGIAISGASSQDSNPSKHKKKEEPADKQPLTIKRRKSMSRDSSPAPPMVKRRSLFGAHFERAILYNNGLRENSSDSMESESSSAQPKGSSAVAADANPVTQSTAASVAPKDANKAVPQQLHNIKQSQRQRLRERRLSDPVKMHRTQQDTQKRQSINQRVKIPIDKHQVRYVVPMAVLGVQEQLPMHVAQSMSNGAYLGAIQPGTENTHQSPAAPRAKKKNKKPATRDCGVTACIMEPQTALSETAMDITAIDSPSNSAHAFGKSPEQATTSTAGSSSFVGIQNSPSGTRTLGYTQEQRMSISVQDEVCSDIEMHPAVDFGDFDEDMDVQ</sequence>
<dbReference type="EMBL" id="JANBUO010000012">
    <property type="protein sequence ID" value="KAJ2809061.1"/>
    <property type="molecule type" value="Genomic_DNA"/>
</dbReference>
<comment type="caution">
    <text evidence="2">The sequence shown here is derived from an EMBL/GenBank/DDBJ whole genome shotgun (WGS) entry which is preliminary data.</text>
</comment>
<proteinExistence type="predicted"/>
<evidence type="ECO:0000313" key="3">
    <source>
        <dbReference type="Proteomes" id="UP001140094"/>
    </source>
</evidence>
<keyword evidence="3" id="KW-1185">Reference proteome</keyword>
<name>A0A9W8LWN1_9FUNG</name>
<feature type="region of interest" description="Disordered" evidence="1">
    <location>
        <begin position="453"/>
        <end position="488"/>
    </location>
</feature>